<evidence type="ECO:0000313" key="3">
    <source>
        <dbReference type="EMBL" id="ETX15931.1"/>
    </source>
</evidence>
<comment type="caution">
    <text evidence="3">The sequence shown here is derived from an EMBL/GenBank/DDBJ whole genome shotgun (WGS) entry which is preliminary data.</text>
</comment>
<accession>X7ELA2</accession>
<dbReference type="Proteomes" id="UP000022447">
    <property type="component" value="Unassembled WGS sequence"/>
</dbReference>
<feature type="chain" id="PRO_5004979927" evidence="1">
    <location>
        <begin position="27"/>
        <end position="287"/>
    </location>
</feature>
<dbReference type="Gene3D" id="3.40.50.1980">
    <property type="entry name" value="Nitrogenase molybdenum iron protein domain"/>
    <property type="match status" value="2"/>
</dbReference>
<dbReference type="PROSITE" id="PS50983">
    <property type="entry name" value="FE_B12_PBP"/>
    <property type="match status" value="1"/>
</dbReference>
<dbReference type="InterPro" id="IPR050902">
    <property type="entry name" value="ABC_Transporter_SBP"/>
</dbReference>
<feature type="domain" description="Fe/B12 periplasmic-binding" evidence="2">
    <location>
        <begin position="32"/>
        <end position="287"/>
    </location>
</feature>
<dbReference type="AlphaFoldDB" id="X7ELA2"/>
<evidence type="ECO:0000313" key="4">
    <source>
        <dbReference type="Proteomes" id="UP000022447"/>
    </source>
</evidence>
<dbReference type="eggNOG" id="COG4558">
    <property type="taxonomic scope" value="Bacteria"/>
</dbReference>
<dbReference type="PANTHER" id="PTHR30535">
    <property type="entry name" value="VITAMIN B12-BINDING PROTEIN"/>
    <property type="match status" value="1"/>
</dbReference>
<keyword evidence="1" id="KW-0732">Signal</keyword>
<gene>
    <name evidence="3" type="ORF">OCH239_12230</name>
</gene>
<dbReference type="EMBL" id="JALZ01000003">
    <property type="protein sequence ID" value="ETX15931.1"/>
    <property type="molecule type" value="Genomic_DNA"/>
</dbReference>
<sequence>MLPATMIAAVITAFALTLVLHPSARAAEGAGRVLALGGAVTEIVYALGEEERLIGRDSTSTFPEAATSLPDVGYVRALSPEGVLSVGPDLILAEEGAGPPEAIDVLRAAEVDFVTVPGGFGADAVLAKIRTVGGALGVPAKTEALADETRAALAEAAARAEAHDGAPMRVLFVMSAEGGRLMAAGQGTAADGIIRLAGAENAMRGFQGYKQVSDEAVAAAAPDVVLMMDRSGEHAVSDETLFASPALRTTPAARSGTVLRMDGLKLLGFGPRTAQAVEELSTALYGG</sequence>
<keyword evidence="4" id="KW-1185">Reference proteome</keyword>
<dbReference type="PATRIC" id="fig|1449350.3.peg.1060"/>
<dbReference type="InterPro" id="IPR002491">
    <property type="entry name" value="ABC_transptr_periplasmic_BD"/>
</dbReference>
<dbReference type="PANTHER" id="PTHR30535:SF4">
    <property type="entry name" value="HEMIN-BINDING PERIPLASMIC PROTEIN HMUT"/>
    <property type="match status" value="1"/>
</dbReference>
<evidence type="ECO:0000256" key="1">
    <source>
        <dbReference type="SAM" id="SignalP"/>
    </source>
</evidence>
<dbReference type="STRING" id="1449350.OCH239_12230"/>
<feature type="signal peptide" evidence="1">
    <location>
        <begin position="1"/>
        <end position="26"/>
    </location>
</feature>
<evidence type="ECO:0000259" key="2">
    <source>
        <dbReference type="PROSITE" id="PS50983"/>
    </source>
</evidence>
<proteinExistence type="predicted"/>
<name>X7ELA2_9RHOB</name>
<reference evidence="3 4" key="1">
    <citation type="submission" date="2014-01" db="EMBL/GenBank/DDBJ databases">
        <title>Roseivivax halodurans JCM 10272 Genome Sequencing.</title>
        <authorList>
            <person name="Lai Q."/>
            <person name="Li G."/>
            <person name="Shao Z."/>
        </authorList>
    </citation>
    <scope>NUCLEOTIDE SEQUENCE [LARGE SCALE GENOMIC DNA]</scope>
    <source>
        <strain evidence="3 4">JCM 10272</strain>
    </source>
</reference>
<protein>
    <submittedName>
        <fullName evidence="3">Hemin ABC transporter substrate-binding protein</fullName>
    </submittedName>
</protein>
<dbReference type="Pfam" id="PF01497">
    <property type="entry name" value="Peripla_BP_2"/>
    <property type="match status" value="1"/>
</dbReference>
<organism evidence="3 4">
    <name type="scientific">Roseivivax halodurans JCM 10272</name>
    <dbReference type="NCBI Taxonomy" id="1449350"/>
    <lineage>
        <taxon>Bacteria</taxon>
        <taxon>Pseudomonadati</taxon>
        <taxon>Pseudomonadota</taxon>
        <taxon>Alphaproteobacteria</taxon>
        <taxon>Rhodobacterales</taxon>
        <taxon>Roseobacteraceae</taxon>
        <taxon>Roseivivax</taxon>
    </lineage>
</organism>
<dbReference type="SUPFAM" id="SSF53807">
    <property type="entry name" value="Helical backbone' metal receptor"/>
    <property type="match status" value="1"/>
</dbReference>